<reference evidence="1" key="1">
    <citation type="submission" date="2021-02" db="EMBL/GenBank/DDBJ databases">
        <title>The CRISPR/cas machinery reduction and long-range gene transfer in the hot spring cyanobacterium Synechococcus.</title>
        <authorList>
            <person name="Dvorak P."/>
            <person name="Jahodarova E."/>
            <person name="Hasler P."/>
            <person name="Poulickova A."/>
        </authorList>
    </citation>
    <scope>NUCLEOTIDE SEQUENCE</scope>
    <source>
        <strain evidence="1">Rupite</strain>
    </source>
</reference>
<evidence type="ECO:0000313" key="2">
    <source>
        <dbReference type="Proteomes" id="UP000830835"/>
    </source>
</evidence>
<evidence type="ECO:0008006" key="3">
    <source>
        <dbReference type="Google" id="ProtNLM"/>
    </source>
</evidence>
<dbReference type="EMBL" id="JAFIRA010000012">
    <property type="protein sequence ID" value="MCJ2542557.1"/>
    <property type="molecule type" value="Genomic_DNA"/>
</dbReference>
<evidence type="ECO:0000313" key="1">
    <source>
        <dbReference type="EMBL" id="MCJ2542557.1"/>
    </source>
</evidence>
<comment type="caution">
    <text evidence="1">The sequence shown here is derived from an EMBL/GenBank/DDBJ whole genome shotgun (WGS) entry which is preliminary data.</text>
</comment>
<gene>
    <name evidence="1" type="ORF">JX360_06505</name>
</gene>
<dbReference type="RefSeq" id="WP_244349834.1">
    <property type="nucleotide sequence ID" value="NZ_JAFIRA010000012.1"/>
</dbReference>
<organism evidence="1 2">
    <name type="scientific">Thermostichus vulcanus str. 'Rupite'</name>
    <dbReference type="NCBI Taxonomy" id="2813851"/>
    <lineage>
        <taxon>Bacteria</taxon>
        <taxon>Bacillati</taxon>
        <taxon>Cyanobacteriota</taxon>
        <taxon>Cyanophyceae</taxon>
        <taxon>Thermostichales</taxon>
        <taxon>Thermostichaceae</taxon>
        <taxon>Thermostichus</taxon>
    </lineage>
</organism>
<proteinExistence type="predicted"/>
<sequence>MVSDPVSEWYVIKQPQGSCQVLSLSAEDPLLSQQEHWGPFSSQAEAMARRVGLIRAGQCQPV</sequence>
<accession>A0ABT0C9T6</accession>
<protein>
    <recommendedName>
        <fullName evidence="3">DDE transposase family protein</fullName>
    </recommendedName>
</protein>
<dbReference type="Proteomes" id="UP000830835">
    <property type="component" value="Unassembled WGS sequence"/>
</dbReference>
<keyword evidence="2" id="KW-1185">Reference proteome</keyword>
<name>A0ABT0C9T6_THEVL</name>